<name>C8NHG8_9LACT</name>
<dbReference type="AlphaFoldDB" id="C8NHG8"/>
<organism evidence="5 6">
    <name type="scientific">Granulicatella adiacens ATCC 49175</name>
    <dbReference type="NCBI Taxonomy" id="638301"/>
    <lineage>
        <taxon>Bacteria</taxon>
        <taxon>Bacillati</taxon>
        <taxon>Bacillota</taxon>
        <taxon>Bacilli</taxon>
        <taxon>Lactobacillales</taxon>
        <taxon>Carnobacteriaceae</taxon>
        <taxon>Granulicatella</taxon>
    </lineage>
</organism>
<dbReference type="RefSeq" id="WP_005607744.1">
    <property type="nucleotide sequence ID" value="NZ_CP102283.1"/>
</dbReference>
<dbReference type="InterPro" id="IPR051782">
    <property type="entry name" value="ABC_Transporter_VariousFunc"/>
</dbReference>
<dbReference type="PANTHER" id="PTHR42939:SF1">
    <property type="entry name" value="ABC TRANSPORTER ATP-BINDING PROTEIN ALBC-RELATED"/>
    <property type="match status" value="1"/>
</dbReference>
<feature type="domain" description="ABC transporter" evidence="4">
    <location>
        <begin position="2"/>
        <end position="224"/>
    </location>
</feature>
<evidence type="ECO:0000313" key="5">
    <source>
        <dbReference type="EMBL" id="EEW37145.1"/>
    </source>
</evidence>
<dbReference type="Proteomes" id="UP000005926">
    <property type="component" value="Unassembled WGS sequence"/>
</dbReference>
<protein>
    <submittedName>
        <fullName evidence="5">ABC transporter, ATP-binding protein</fullName>
    </submittedName>
</protein>
<evidence type="ECO:0000256" key="3">
    <source>
        <dbReference type="ARBA" id="ARBA00022840"/>
    </source>
</evidence>
<dbReference type="SMART" id="SM00382">
    <property type="entry name" value="AAA"/>
    <property type="match status" value="1"/>
</dbReference>
<gene>
    <name evidence="5" type="ORF">HMPREF0444_1363</name>
</gene>
<dbReference type="Gene3D" id="3.40.50.300">
    <property type="entry name" value="P-loop containing nucleotide triphosphate hydrolases"/>
    <property type="match status" value="1"/>
</dbReference>
<accession>C8NHG8</accession>
<sequence length="229" mass="25924">MLTVQNLSKKFGKKQVLDDISFNAKKGEVTALIGVNGIGKTTIMNSIAGLLPYDKGQIVIDDMPVRKVFAEKVSYITDSSIISPNQTVDEAIDFMRTFYPNWNRAKEKHLLKFFRLNLKDEVRSLSKGNVAKLNLLLGMGLDTDYILMDEPFSGIDVFTREEIARVFTSDLLDGRGVLITTHEINDIEYIVDKALLLDGGKIVKEFYPEQVREEEGKSIVDVMREVYLH</sequence>
<dbReference type="eggNOG" id="COG1131">
    <property type="taxonomic scope" value="Bacteria"/>
</dbReference>
<keyword evidence="6" id="KW-1185">Reference proteome</keyword>
<dbReference type="PROSITE" id="PS50893">
    <property type="entry name" value="ABC_TRANSPORTER_2"/>
    <property type="match status" value="1"/>
</dbReference>
<keyword evidence="2" id="KW-0547">Nucleotide-binding</keyword>
<reference evidence="5 6" key="1">
    <citation type="submission" date="2009-08" db="EMBL/GenBank/DDBJ databases">
        <authorList>
            <person name="Muzny D."/>
            <person name="Qin X."/>
            <person name="Deng J."/>
            <person name="Jiang H."/>
            <person name="Liu Y."/>
            <person name="Qu J."/>
            <person name="Song X.-Z."/>
            <person name="Zhang L."/>
            <person name="Thornton R."/>
            <person name="Coyle M."/>
            <person name="Francisco L."/>
            <person name="Jackson L."/>
            <person name="Javaid M."/>
            <person name="Korchina V."/>
            <person name="Kovar C."/>
            <person name="Mata R."/>
            <person name="Mathew T."/>
            <person name="Ngo R."/>
            <person name="Nguyen L."/>
            <person name="Nguyen N."/>
            <person name="Okwuonu G."/>
            <person name="Ongeri F."/>
            <person name="Pham C."/>
            <person name="Simmons D."/>
            <person name="Wilczek-Boney K."/>
            <person name="Hale W."/>
            <person name="Jakkamsetti A."/>
            <person name="Pham P."/>
            <person name="Ruth R."/>
            <person name="San Lucas F."/>
            <person name="Warren J."/>
            <person name="Zhang J."/>
            <person name="Zhao Z."/>
            <person name="Zhou C."/>
            <person name="Zhu D."/>
            <person name="Lee S."/>
            <person name="Bess C."/>
            <person name="Blankenburg K."/>
            <person name="Forbes L."/>
            <person name="Fu Q."/>
            <person name="Gubbala S."/>
            <person name="Hirani K."/>
            <person name="Jayaseelan J.C."/>
            <person name="Lara F."/>
            <person name="Munidasa M."/>
            <person name="Palculict T."/>
            <person name="Patil S."/>
            <person name="Pu L.-L."/>
            <person name="Saada N."/>
            <person name="Tang L."/>
            <person name="Weissenberger G."/>
            <person name="Zhu Y."/>
            <person name="Hemphill L."/>
            <person name="Shang Y."/>
            <person name="Youmans B."/>
            <person name="Ayvaz T."/>
            <person name="Ross M."/>
            <person name="Santibanez J."/>
            <person name="Aqrawi P."/>
            <person name="Gross S."/>
            <person name="Joshi V."/>
            <person name="Fowler G."/>
            <person name="Nazareth L."/>
            <person name="Reid J."/>
            <person name="Worley K."/>
            <person name="Petrosino J."/>
            <person name="Highlander S."/>
            <person name="Gibbs R."/>
        </authorList>
    </citation>
    <scope>NUCLEOTIDE SEQUENCE [LARGE SCALE GENOMIC DNA]</scope>
    <source>
        <strain evidence="5 6">ATCC 49175</strain>
    </source>
</reference>
<dbReference type="GO" id="GO:0005524">
    <property type="term" value="F:ATP binding"/>
    <property type="evidence" value="ECO:0007669"/>
    <property type="project" value="UniProtKB-KW"/>
</dbReference>
<dbReference type="HOGENOM" id="CLU_000604_1_2_9"/>
<dbReference type="PANTHER" id="PTHR42939">
    <property type="entry name" value="ABC TRANSPORTER ATP-BINDING PROTEIN ALBC-RELATED"/>
    <property type="match status" value="1"/>
</dbReference>
<dbReference type="CDD" id="cd03230">
    <property type="entry name" value="ABC_DR_subfamily_A"/>
    <property type="match status" value="1"/>
</dbReference>
<keyword evidence="3 5" id="KW-0067">ATP-binding</keyword>
<keyword evidence="1" id="KW-0813">Transport</keyword>
<comment type="caution">
    <text evidence="5">The sequence shown here is derived from an EMBL/GenBank/DDBJ whole genome shotgun (WGS) entry which is preliminary data.</text>
</comment>
<evidence type="ECO:0000259" key="4">
    <source>
        <dbReference type="PROSITE" id="PS50893"/>
    </source>
</evidence>
<dbReference type="Pfam" id="PF00005">
    <property type="entry name" value="ABC_tran"/>
    <property type="match status" value="1"/>
</dbReference>
<dbReference type="SUPFAM" id="SSF52540">
    <property type="entry name" value="P-loop containing nucleoside triphosphate hydrolases"/>
    <property type="match status" value="1"/>
</dbReference>
<proteinExistence type="predicted"/>
<dbReference type="InterPro" id="IPR027417">
    <property type="entry name" value="P-loop_NTPase"/>
</dbReference>
<evidence type="ECO:0000313" key="6">
    <source>
        <dbReference type="Proteomes" id="UP000005926"/>
    </source>
</evidence>
<dbReference type="EMBL" id="ACKZ01000020">
    <property type="protein sequence ID" value="EEW37145.1"/>
    <property type="molecule type" value="Genomic_DNA"/>
</dbReference>
<dbReference type="InterPro" id="IPR003439">
    <property type="entry name" value="ABC_transporter-like_ATP-bd"/>
</dbReference>
<evidence type="ECO:0000256" key="2">
    <source>
        <dbReference type="ARBA" id="ARBA00022741"/>
    </source>
</evidence>
<dbReference type="STRING" id="638301.HMPREF0444_1363"/>
<dbReference type="InterPro" id="IPR003593">
    <property type="entry name" value="AAA+_ATPase"/>
</dbReference>
<dbReference type="GeneID" id="78412110"/>
<dbReference type="GO" id="GO:0016887">
    <property type="term" value="F:ATP hydrolysis activity"/>
    <property type="evidence" value="ECO:0007669"/>
    <property type="project" value="InterPro"/>
</dbReference>
<evidence type="ECO:0000256" key="1">
    <source>
        <dbReference type="ARBA" id="ARBA00022448"/>
    </source>
</evidence>